<dbReference type="EMBL" id="JAMXQU010000009">
    <property type="protein sequence ID" value="MCO6160702.1"/>
    <property type="molecule type" value="Genomic_DNA"/>
</dbReference>
<dbReference type="InterPro" id="IPR036249">
    <property type="entry name" value="Thioredoxin-like_sf"/>
</dbReference>
<name>A0ABT1CIK7_9PROT</name>
<keyword evidence="10" id="KW-1185">Reference proteome</keyword>
<dbReference type="NCBIfam" id="TIGR00365">
    <property type="entry name" value="Grx4 family monothiol glutaredoxin"/>
    <property type="match status" value="1"/>
</dbReference>
<dbReference type="PANTHER" id="PTHR10293">
    <property type="entry name" value="GLUTAREDOXIN FAMILY MEMBER"/>
    <property type="match status" value="1"/>
</dbReference>
<dbReference type="Gene3D" id="3.40.30.10">
    <property type="entry name" value="Glutaredoxin"/>
    <property type="match status" value="1"/>
</dbReference>
<evidence type="ECO:0000256" key="6">
    <source>
        <dbReference type="ARBA" id="ARBA00023284"/>
    </source>
</evidence>
<feature type="domain" description="Glutaredoxin" evidence="8">
    <location>
        <begin position="19"/>
        <end position="83"/>
    </location>
</feature>
<evidence type="ECO:0000256" key="3">
    <source>
        <dbReference type="ARBA" id="ARBA00022723"/>
    </source>
</evidence>
<evidence type="ECO:0000256" key="2">
    <source>
        <dbReference type="ARBA" id="ARBA00022714"/>
    </source>
</evidence>
<protein>
    <recommendedName>
        <fullName evidence="7">Glutaredoxin</fullName>
    </recommendedName>
</protein>
<evidence type="ECO:0000256" key="7">
    <source>
        <dbReference type="PIRNR" id="PIRNR005894"/>
    </source>
</evidence>
<gene>
    <name evidence="9" type="primary">grxD</name>
    <name evidence="9" type="ORF">NF685_11740</name>
</gene>
<dbReference type="InterPro" id="IPR014434">
    <property type="entry name" value="Monothiol_GRX"/>
</dbReference>
<evidence type="ECO:0000256" key="4">
    <source>
        <dbReference type="ARBA" id="ARBA00023004"/>
    </source>
</evidence>
<keyword evidence="6" id="KW-0676">Redox-active center</keyword>
<dbReference type="RefSeq" id="WP_222547639.1">
    <property type="nucleotide sequence ID" value="NZ_BAPW01000046.1"/>
</dbReference>
<evidence type="ECO:0000256" key="5">
    <source>
        <dbReference type="ARBA" id="ARBA00023014"/>
    </source>
</evidence>
<dbReference type="PIRSF" id="PIRSF005894">
    <property type="entry name" value="Monothiol_GRX"/>
    <property type="match status" value="1"/>
</dbReference>
<accession>A0ABT1CIK7</accession>
<reference evidence="9 10" key="1">
    <citation type="submission" date="2022-06" db="EMBL/GenBank/DDBJ databases">
        <title>Whole-genome of Asaia lannensis strain LMG 27011T.</title>
        <authorList>
            <person name="Sombolestani A."/>
        </authorList>
    </citation>
    <scope>NUCLEOTIDE SEQUENCE [LARGE SCALE GENOMIC DNA]</scope>
    <source>
        <strain evidence="9 10">NBRC 102526</strain>
    </source>
</reference>
<keyword evidence="3" id="KW-0479">Metal-binding</keyword>
<keyword evidence="4" id="KW-0408">Iron</keyword>
<sequence>MAEAVVFQQIQQLIDSNPVMLFMKGDKLFPQCGFSARVVQILGHMGVDFETANVLASPELRQGIKDFSQWPTVPQLYVKGEFIGGCDIVTDMFQSGELESLFEEKQVAKKVS</sequence>
<dbReference type="SUPFAM" id="SSF52833">
    <property type="entry name" value="Thioredoxin-like"/>
    <property type="match status" value="1"/>
</dbReference>
<dbReference type="PANTHER" id="PTHR10293:SF16">
    <property type="entry name" value="GLUTAREDOXIN-RELATED PROTEIN 5, MITOCHONDRIAL"/>
    <property type="match status" value="1"/>
</dbReference>
<keyword evidence="5" id="KW-0411">Iron-sulfur</keyword>
<dbReference type="PROSITE" id="PS51354">
    <property type="entry name" value="GLUTAREDOXIN_2"/>
    <property type="match status" value="1"/>
</dbReference>
<dbReference type="Pfam" id="PF00462">
    <property type="entry name" value="Glutaredoxin"/>
    <property type="match status" value="1"/>
</dbReference>
<dbReference type="InterPro" id="IPR033658">
    <property type="entry name" value="GRX_PICOT-like"/>
</dbReference>
<proteinExistence type="inferred from homology"/>
<evidence type="ECO:0000313" key="9">
    <source>
        <dbReference type="EMBL" id="MCO6160702.1"/>
    </source>
</evidence>
<dbReference type="CDD" id="cd03028">
    <property type="entry name" value="GRX_PICOT_like"/>
    <property type="match status" value="1"/>
</dbReference>
<evidence type="ECO:0000256" key="1">
    <source>
        <dbReference type="ARBA" id="ARBA00009630"/>
    </source>
</evidence>
<dbReference type="InterPro" id="IPR004480">
    <property type="entry name" value="Monothiol_GRX-rel"/>
</dbReference>
<dbReference type="Proteomes" id="UP001523401">
    <property type="component" value="Unassembled WGS sequence"/>
</dbReference>
<evidence type="ECO:0000259" key="8">
    <source>
        <dbReference type="Pfam" id="PF00462"/>
    </source>
</evidence>
<comment type="similarity">
    <text evidence="1 7">Belongs to the glutaredoxin family. Monothiol subfamily.</text>
</comment>
<comment type="caution">
    <text evidence="9">The sequence shown here is derived from an EMBL/GenBank/DDBJ whole genome shotgun (WGS) entry which is preliminary data.</text>
</comment>
<keyword evidence="2" id="KW-0001">2Fe-2S</keyword>
<evidence type="ECO:0000313" key="10">
    <source>
        <dbReference type="Proteomes" id="UP001523401"/>
    </source>
</evidence>
<dbReference type="InterPro" id="IPR002109">
    <property type="entry name" value="Glutaredoxin"/>
</dbReference>
<organism evidence="9 10">
    <name type="scientific">Asaia lannensis NBRC 102526</name>
    <dbReference type="NCBI Taxonomy" id="1307926"/>
    <lineage>
        <taxon>Bacteria</taxon>
        <taxon>Pseudomonadati</taxon>
        <taxon>Pseudomonadota</taxon>
        <taxon>Alphaproteobacteria</taxon>
        <taxon>Acetobacterales</taxon>
        <taxon>Acetobacteraceae</taxon>
        <taxon>Asaia</taxon>
    </lineage>
</organism>